<reference evidence="1 2" key="1">
    <citation type="journal article" date="2019" name="Front. Microbiol.">
        <title>Genomes of Neutrophilic Sulfur-Oxidizing Chemolithoautotrophs Representing 9 Proteobacterial Species From 8 Genera.</title>
        <authorList>
            <person name="Watanabe T."/>
            <person name="Kojima H."/>
            <person name="Umezawa K."/>
            <person name="Hori C."/>
            <person name="Takasuka T.E."/>
            <person name="Kato Y."/>
            <person name="Fukui M."/>
        </authorList>
    </citation>
    <scope>NUCLEOTIDE SEQUENCE [LARGE SCALE GENOMIC DNA]</scope>
    <source>
        <strain evidence="1 2">TTN</strain>
    </source>
</reference>
<dbReference type="Proteomes" id="UP000286806">
    <property type="component" value="Unassembled WGS sequence"/>
</dbReference>
<organism evidence="1 2">
    <name type="scientific">Sulfuriferula multivorans</name>
    <dbReference type="NCBI Taxonomy" id="1559896"/>
    <lineage>
        <taxon>Bacteria</taxon>
        <taxon>Pseudomonadati</taxon>
        <taxon>Pseudomonadota</taxon>
        <taxon>Betaproteobacteria</taxon>
        <taxon>Nitrosomonadales</taxon>
        <taxon>Sulfuricellaceae</taxon>
        <taxon>Sulfuriferula</taxon>
    </lineage>
</organism>
<dbReference type="InterPro" id="IPR004027">
    <property type="entry name" value="SEC_C_motif"/>
</dbReference>
<name>A0A401JH36_9PROT</name>
<evidence type="ECO:0000313" key="1">
    <source>
        <dbReference type="EMBL" id="GBL46903.1"/>
    </source>
</evidence>
<dbReference type="InterPro" id="IPR011978">
    <property type="entry name" value="YgfB-like"/>
</dbReference>
<proteinExistence type="predicted"/>
<dbReference type="AlphaFoldDB" id="A0A401JH36"/>
<evidence type="ECO:0000313" key="2">
    <source>
        <dbReference type="Proteomes" id="UP000286806"/>
    </source>
</evidence>
<dbReference type="EMBL" id="BGOW01000029">
    <property type="protein sequence ID" value="GBL46903.1"/>
    <property type="molecule type" value="Genomic_DNA"/>
</dbReference>
<accession>A0A401JH36</accession>
<dbReference type="Gene3D" id="1.20.120.740">
    <property type="entry name" value="YgfB uncharacterised protein family UPF0149, PF03695"/>
    <property type="match status" value="1"/>
</dbReference>
<dbReference type="SUPFAM" id="SSF103642">
    <property type="entry name" value="Sec-C motif"/>
    <property type="match status" value="1"/>
</dbReference>
<dbReference type="Pfam" id="PF02810">
    <property type="entry name" value="SEC-C"/>
    <property type="match status" value="1"/>
</dbReference>
<gene>
    <name evidence="1" type="ORF">SFMTTN_2730</name>
</gene>
<dbReference type="SUPFAM" id="SSF101327">
    <property type="entry name" value="YgfB-like"/>
    <property type="match status" value="1"/>
</dbReference>
<dbReference type="NCBIfam" id="TIGR02292">
    <property type="entry name" value="ygfB_yecA"/>
    <property type="match status" value="1"/>
</dbReference>
<dbReference type="PANTHER" id="PTHR33747:SF1">
    <property type="entry name" value="ADENYLATE CYCLASE-ASSOCIATED CAP C-TERMINAL DOMAIN-CONTAINING PROTEIN"/>
    <property type="match status" value="1"/>
</dbReference>
<evidence type="ECO:0008006" key="3">
    <source>
        <dbReference type="Google" id="ProtNLM"/>
    </source>
</evidence>
<comment type="caution">
    <text evidence="1">The sequence shown here is derived from an EMBL/GenBank/DDBJ whole genome shotgun (WGS) entry which is preliminary data.</text>
</comment>
<dbReference type="Gene3D" id="3.10.450.50">
    <property type="match status" value="1"/>
</dbReference>
<sequence>MTHQEIQQLENWLASPMFSGKAMPLDRLQGFLAAVVSSPDIILPSVWMPEVLGCAPTYDSMEQAQAFMDLLMRFYNEVASTLPDKKPLKLILKPKVSGEPDMDYQSWCEGYISGWSLSKEEWLRPGNEPLKKLTFPILFLSGAFREAAEFSGQKYIPDADDLKVQQDCVAMLPQAVTGIYNFWLTKRRLAPSPARRETPKVGRNELCPCGSGKKFKQCCGANRIVH</sequence>
<protein>
    <recommendedName>
        <fullName evidence="3">YecA family protein</fullName>
    </recommendedName>
</protein>
<dbReference type="InterPro" id="IPR036255">
    <property type="entry name" value="YgfB-like_sf"/>
</dbReference>
<dbReference type="Pfam" id="PF03695">
    <property type="entry name" value="UPF0149"/>
    <property type="match status" value="1"/>
</dbReference>
<keyword evidence="2" id="KW-1185">Reference proteome</keyword>
<dbReference type="PANTHER" id="PTHR33747">
    <property type="entry name" value="UPF0225 PROTEIN SCO1677"/>
    <property type="match status" value="1"/>
</dbReference>